<keyword evidence="8" id="KW-1185">Reference proteome</keyword>
<gene>
    <name evidence="7" type="ORF">OCTVUL_1B016617</name>
</gene>
<dbReference type="SUPFAM" id="SSF51445">
    <property type="entry name" value="(Trans)glycosidases"/>
    <property type="match status" value="1"/>
</dbReference>
<dbReference type="PANTHER" id="PTHR10353">
    <property type="entry name" value="GLYCOSYL HYDROLASE"/>
    <property type="match status" value="1"/>
</dbReference>
<dbReference type="EMBL" id="OX597833">
    <property type="protein sequence ID" value="CAI9737851.1"/>
    <property type="molecule type" value="Genomic_DNA"/>
</dbReference>
<dbReference type="GO" id="GO:0005975">
    <property type="term" value="P:carbohydrate metabolic process"/>
    <property type="evidence" value="ECO:0007669"/>
    <property type="project" value="InterPro"/>
</dbReference>
<organism evidence="7 8">
    <name type="scientific">Octopus vulgaris</name>
    <name type="common">Common octopus</name>
    <dbReference type="NCBI Taxonomy" id="6645"/>
    <lineage>
        <taxon>Eukaryota</taxon>
        <taxon>Metazoa</taxon>
        <taxon>Spiralia</taxon>
        <taxon>Lophotrochozoa</taxon>
        <taxon>Mollusca</taxon>
        <taxon>Cephalopoda</taxon>
        <taxon>Coleoidea</taxon>
        <taxon>Octopodiformes</taxon>
        <taxon>Octopoda</taxon>
        <taxon>Incirrata</taxon>
        <taxon>Octopodidae</taxon>
        <taxon>Octopus</taxon>
    </lineage>
</organism>
<evidence type="ECO:0000256" key="4">
    <source>
        <dbReference type="ARBA" id="ARBA00023180"/>
    </source>
</evidence>
<accession>A0AA36BNW2</accession>
<dbReference type="Pfam" id="PF00232">
    <property type="entry name" value="Glyco_hydro_1"/>
    <property type="match status" value="1"/>
</dbReference>
<keyword evidence="3" id="KW-0378">Hydrolase</keyword>
<keyword evidence="4" id="KW-0325">Glycoprotein</keyword>
<evidence type="ECO:0000256" key="6">
    <source>
        <dbReference type="RuleBase" id="RU003690"/>
    </source>
</evidence>
<evidence type="ECO:0000256" key="5">
    <source>
        <dbReference type="ARBA" id="ARBA00023295"/>
    </source>
</evidence>
<name>A0AA36BNW2_OCTVU</name>
<evidence type="ECO:0000256" key="1">
    <source>
        <dbReference type="ARBA" id="ARBA00010838"/>
    </source>
</evidence>
<dbReference type="GO" id="GO:0008422">
    <property type="term" value="F:beta-glucosidase activity"/>
    <property type="evidence" value="ECO:0007669"/>
    <property type="project" value="TreeGrafter"/>
</dbReference>
<comment type="subunit">
    <text evidence="2">Homodimer.</text>
</comment>
<evidence type="ECO:0000256" key="2">
    <source>
        <dbReference type="ARBA" id="ARBA00011738"/>
    </source>
</evidence>
<evidence type="ECO:0000256" key="3">
    <source>
        <dbReference type="ARBA" id="ARBA00022801"/>
    </source>
</evidence>
<dbReference type="AlphaFoldDB" id="A0AA36BNW2"/>
<evidence type="ECO:0000313" key="7">
    <source>
        <dbReference type="EMBL" id="CAI9737851.1"/>
    </source>
</evidence>
<proteinExistence type="inferred from homology"/>
<sequence>MSSGSIFKKKHLLLVRCQNRSYYKLNSCVCWIISPDMSEEENFIYGTFPENFKWCTATSAFQIEGGTTEDGRGRSIWDTFCQISGNIIDNSTADISCDSYHRYMEDVSLLKNLGVKFYRFSISWSRVIPEPTKGVKVNEAGIRYYNNLINSLIAVGISPIVTLYHFDLPQDIQDEGGFLNEDLLVKCFKEYAEVCFQNFGDRVKYWATFNEPRQICTLGYGLGLMAPAVHSPKTGIYQAAHSLLKAHATVWHLYNDNYRIHQNGKVFIVLCSEYVMAKDPGNDSDVEAADLAMQFKLGWFAHPIYINGDYPSAMKNKVLLLSQQEGLKNSRLPEFSEEDKKFLKGTSDIFGMNVYTARLAEYQQRDNPPSQPSLDLDEIVKLSVDPKWTDCGSIWLYIIPSSMRKILNWIKKEYNSPEVLLTETGFMDKTGSLDDEHRVNSFKLYINEVLKAVTLDECNVIGFTAWSLLDNFEWNFGYSEKFGLVNVDFSDENRTRKPKKSYYYYAEIIKNNGFLKPPK</sequence>
<reference evidence="7" key="1">
    <citation type="submission" date="2023-08" db="EMBL/GenBank/DDBJ databases">
        <authorList>
            <person name="Alioto T."/>
            <person name="Alioto T."/>
            <person name="Gomez Garrido J."/>
        </authorList>
    </citation>
    <scope>NUCLEOTIDE SEQUENCE</scope>
</reference>
<dbReference type="FunFam" id="3.20.20.80:FF:000013">
    <property type="entry name" value="lactase-phlorizin hydrolase"/>
    <property type="match status" value="1"/>
</dbReference>
<dbReference type="PRINTS" id="PR00131">
    <property type="entry name" value="GLHYDRLASE1"/>
</dbReference>
<evidence type="ECO:0000313" key="8">
    <source>
        <dbReference type="Proteomes" id="UP001162480"/>
    </source>
</evidence>
<protein>
    <submittedName>
        <fullName evidence="7">Beta-glucosidase,Raucaffricine-O-beta-D-glucosidase,Lactase-phlorizin hydrolase-like</fullName>
    </submittedName>
</protein>
<comment type="similarity">
    <text evidence="1 6">Belongs to the glycosyl hydrolase 1 family.</text>
</comment>
<dbReference type="InterPro" id="IPR001360">
    <property type="entry name" value="Glyco_hydro_1"/>
</dbReference>
<keyword evidence="5" id="KW-0326">Glycosidase</keyword>
<dbReference type="Proteomes" id="UP001162480">
    <property type="component" value="Chromosome 20"/>
</dbReference>
<dbReference type="PANTHER" id="PTHR10353:SF36">
    <property type="entry name" value="LP05116P"/>
    <property type="match status" value="1"/>
</dbReference>
<dbReference type="InterPro" id="IPR017853">
    <property type="entry name" value="GH"/>
</dbReference>
<dbReference type="Gene3D" id="3.20.20.80">
    <property type="entry name" value="Glycosidases"/>
    <property type="match status" value="1"/>
</dbReference>